<gene>
    <name evidence="2" type="ORF">ACFO6X_04980</name>
</gene>
<dbReference type="EMBL" id="JBHSHJ010000003">
    <property type="protein sequence ID" value="MFC4788336.1"/>
    <property type="molecule type" value="Genomic_DNA"/>
</dbReference>
<comment type="caution">
    <text evidence="2">The sequence shown here is derived from an EMBL/GenBank/DDBJ whole genome shotgun (WGS) entry which is preliminary data.</text>
</comment>
<evidence type="ECO:0000259" key="1">
    <source>
        <dbReference type="Pfam" id="PF03869"/>
    </source>
</evidence>
<accession>A0ABV9QA07</accession>
<keyword evidence="2" id="KW-0238">DNA-binding</keyword>
<dbReference type="Gene3D" id="1.10.1220.10">
    <property type="entry name" value="Met repressor-like"/>
    <property type="match status" value="1"/>
</dbReference>
<dbReference type="Pfam" id="PF03869">
    <property type="entry name" value="Arc"/>
    <property type="match status" value="1"/>
</dbReference>
<evidence type="ECO:0000313" key="3">
    <source>
        <dbReference type="Proteomes" id="UP001596001"/>
    </source>
</evidence>
<name>A0ABV9QA07_9BURK</name>
<protein>
    <submittedName>
        <fullName evidence="2">Arc family DNA-binding protein</fullName>
    </submittedName>
</protein>
<reference evidence="3" key="1">
    <citation type="journal article" date="2019" name="Int. J. Syst. Evol. Microbiol.">
        <title>The Global Catalogue of Microorganisms (GCM) 10K type strain sequencing project: providing services to taxonomists for standard genome sequencing and annotation.</title>
        <authorList>
            <consortium name="The Broad Institute Genomics Platform"/>
            <consortium name="The Broad Institute Genome Sequencing Center for Infectious Disease"/>
            <person name="Wu L."/>
            <person name="Ma J."/>
        </authorList>
    </citation>
    <scope>NUCLEOTIDE SEQUENCE [LARGE SCALE GENOMIC DNA]</scope>
    <source>
        <strain evidence="3">CCUG 49452</strain>
    </source>
</reference>
<proteinExistence type="predicted"/>
<dbReference type="SUPFAM" id="SSF47598">
    <property type="entry name" value="Ribbon-helix-helix"/>
    <property type="match status" value="1"/>
</dbReference>
<dbReference type="InterPro" id="IPR005569">
    <property type="entry name" value="Arc_DNA-bd_dom"/>
</dbReference>
<dbReference type="RefSeq" id="WP_382430667.1">
    <property type="nucleotide sequence ID" value="NZ_JBHSHJ010000003.1"/>
</dbReference>
<dbReference type="GO" id="GO:0003677">
    <property type="term" value="F:DNA binding"/>
    <property type="evidence" value="ECO:0007669"/>
    <property type="project" value="UniProtKB-KW"/>
</dbReference>
<dbReference type="InterPro" id="IPR010985">
    <property type="entry name" value="Ribbon_hlx_hlx"/>
</dbReference>
<keyword evidence="3" id="KW-1185">Reference proteome</keyword>
<dbReference type="Proteomes" id="UP001596001">
    <property type="component" value="Unassembled WGS sequence"/>
</dbReference>
<dbReference type="InterPro" id="IPR013321">
    <property type="entry name" value="Arc_rbn_hlx_hlx"/>
</dbReference>
<evidence type="ECO:0000313" key="2">
    <source>
        <dbReference type="EMBL" id="MFC4788336.1"/>
    </source>
</evidence>
<feature type="domain" description="Arc-like DNA binding" evidence="1">
    <location>
        <begin position="13"/>
        <end position="45"/>
    </location>
</feature>
<sequence>MKDMKQKITATPVKLPPELKDYLKHKAIDNRRSLANEITYRLQASREAEEAQHGKQA</sequence>
<organism evidence="2 3">
    <name type="scientific">Giesbergeria sinuosa</name>
    <dbReference type="NCBI Taxonomy" id="80883"/>
    <lineage>
        <taxon>Bacteria</taxon>
        <taxon>Pseudomonadati</taxon>
        <taxon>Pseudomonadota</taxon>
        <taxon>Betaproteobacteria</taxon>
        <taxon>Burkholderiales</taxon>
        <taxon>Comamonadaceae</taxon>
        <taxon>Giesbergeria</taxon>
    </lineage>
</organism>